<dbReference type="AlphaFoldDB" id="A0A1G4WQK5"/>
<dbReference type="InterPro" id="IPR036640">
    <property type="entry name" value="ABC1_TM_sf"/>
</dbReference>
<evidence type="ECO:0000256" key="5">
    <source>
        <dbReference type="ARBA" id="ARBA00022840"/>
    </source>
</evidence>
<name>A0A1G4WQK5_9MYCO</name>
<dbReference type="GO" id="GO:0140359">
    <property type="term" value="F:ABC-type transporter activity"/>
    <property type="evidence" value="ECO:0007669"/>
    <property type="project" value="InterPro"/>
</dbReference>
<dbReference type="Proteomes" id="UP000199707">
    <property type="component" value="Unassembled WGS sequence"/>
</dbReference>
<dbReference type="InterPro" id="IPR017871">
    <property type="entry name" value="ABC_transporter-like_CS"/>
</dbReference>
<feature type="transmembrane region" description="Helical" evidence="8">
    <location>
        <begin position="116"/>
        <end position="136"/>
    </location>
</feature>
<evidence type="ECO:0000313" key="11">
    <source>
        <dbReference type="EMBL" id="SCX27518.1"/>
    </source>
</evidence>
<dbReference type="GO" id="GO:0005524">
    <property type="term" value="F:ATP binding"/>
    <property type="evidence" value="ECO:0007669"/>
    <property type="project" value="UniProtKB-KW"/>
</dbReference>
<dbReference type="Gene3D" id="1.20.1560.10">
    <property type="entry name" value="ABC transporter type 1, transmembrane domain"/>
    <property type="match status" value="1"/>
</dbReference>
<dbReference type="PANTHER" id="PTHR11384">
    <property type="entry name" value="ATP-BINDING CASSETTE, SUB-FAMILY D MEMBER"/>
    <property type="match status" value="1"/>
</dbReference>
<evidence type="ECO:0000256" key="1">
    <source>
        <dbReference type="ARBA" id="ARBA00004651"/>
    </source>
</evidence>
<organism evidence="11 12">
    <name type="scientific">Mycolicibacterium fluoranthenivorans</name>
    <dbReference type="NCBI Taxonomy" id="258505"/>
    <lineage>
        <taxon>Bacteria</taxon>
        <taxon>Bacillati</taxon>
        <taxon>Actinomycetota</taxon>
        <taxon>Actinomycetes</taxon>
        <taxon>Mycobacteriales</taxon>
        <taxon>Mycobacteriaceae</taxon>
        <taxon>Mycolicibacterium</taxon>
    </lineage>
</organism>
<comment type="subcellular location">
    <subcellularLocation>
        <location evidence="1">Cell membrane</location>
        <topology evidence="1">Multi-pass membrane protein</topology>
    </subcellularLocation>
</comment>
<proteinExistence type="predicted"/>
<evidence type="ECO:0000256" key="3">
    <source>
        <dbReference type="ARBA" id="ARBA00022692"/>
    </source>
</evidence>
<evidence type="ECO:0000259" key="9">
    <source>
        <dbReference type="PROSITE" id="PS50893"/>
    </source>
</evidence>
<keyword evidence="3 8" id="KW-0812">Transmembrane</keyword>
<feature type="domain" description="ABC transmembrane type-1" evidence="10">
    <location>
        <begin position="68"/>
        <end position="390"/>
    </location>
</feature>
<accession>A0A1G4WQK5</accession>
<evidence type="ECO:0000256" key="8">
    <source>
        <dbReference type="SAM" id="Phobius"/>
    </source>
</evidence>
<reference evidence="12" key="1">
    <citation type="submission" date="2016-10" db="EMBL/GenBank/DDBJ databases">
        <authorList>
            <person name="Varghese N."/>
            <person name="Submissions S."/>
        </authorList>
    </citation>
    <scope>NUCLEOTIDE SEQUENCE [LARGE SCALE GENOMIC DNA]</scope>
    <source>
        <strain evidence="12">UNC267MFSha1.1M11</strain>
    </source>
</reference>
<dbReference type="InterPro" id="IPR003439">
    <property type="entry name" value="ABC_transporter-like_ATP-bd"/>
</dbReference>
<dbReference type="EMBL" id="FMUB01000009">
    <property type="protein sequence ID" value="SCX27518.1"/>
    <property type="molecule type" value="Genomic_DNA"/>
</dbReference>
<gene>
    <name evidence="11" type="ORF">SAMN02799620_04335</name>
</gene>
<dbReference type="PANTHER" id="PTHR11384:SF59">
    <property type="entry name" value="LYSOSOMAL COBALAMIN TRANSPORTER ABCD4"/>
    <property type="match status" value="1"/>
</dbReference>
<evidence type="ECO:0000256" key="7">
    <source>
        <dbReference type="ARBA" id="ARBA00023136"/>
    </source>
</evidence>
<dbReference type="Pfam" id="PF06472">
    <property type="entry name" value="ABC_membrane_2"/>
    <property type="match status" value="1"/>
</dbReference>
<dbReference type="SUPFAM" id="SSF52540">
    <property type="entry name" value="P-loop containing nucleoside triphosphate hydrolases"/>
    <property type="match status" value="1"/>
</dbReference>
<dbReference type="PROSITE" id="PS50893">
    <property type="entry name" value="ABC_TRANSPORTER_2"/>
    <property type="match status" value="1"/>
</dbReference>
<keyword evidence="2" id="KW-0813">Transport</keyword>
<keyword evidence="7 8" id="KW-0472">Membrane</keyword>
<dbReference type="PROSITE" id="PS50929">
    <property type="entry name" value="ABC_TM1F"/>
    <property type="match status" value="1"/>
</dbReference>
<dbReference type="CDD" id="cd03223">
    <property type="entry name" value="ABCD_peroxisomal_ALDP"/>
    <property type="match status" value="1"/>
</dbReference>
<keyword evidence="6 8" id="KW-1133">Transmembrane helix</keyword>
<evidence type="ECO:0000256" key="4">
    <source>
        <dbReference type="ARBA" id="ARBA00022741"/>
    </source>
</evidence>
<feature type="transmembrane region" description="Helical" evidence="8">
    <location>
        <begin position="67"/>
        <end position="91"/>
    </location>
</feature>
<feature type="domain" description="ABC transporter" evidence="9">
    <location>
        <begin position="444"/>
        <end position="650"/>
    </location>
</feature>
<dbReference type="SMART" id="SM00382">
    <property type="entry name" value="AAA"/>
    <property type="match status" value="1"/>
</dbReference>
<dbReference type="PROSITE" id="PS00211">
    <property type="entry name" value="ABC_TRANSPORTER_1"/>
    <property type="match status" value="1"/>
</dbReference>
<evidence type="ECO:0000256" key="2">
    <source>
        <dbReference type="ARBA" id="ARBA00022448"/>
    </source>
</evidence>
<sequence>MDGVLLGPAIDWSTEFLRSSLWICNAAAISAVSLLVVAVLIGRTCEWGRQFWRVTGAYFTGPGRLRVWLVLAALLVSTVTAVRINILLSYYTNDLFTSLQQAFRADGSAETGVHGFWAAMLIFAILASLYVARFFLDLYLTQRFLIGWRVWLTRRTLGDWLDGHAYYRCRFNRDPDGRADNPDQRIQADVDIVTTGSREPNNPTFGSGHMLVFGAVEALLTVVSFGVILWGLSGPLTVLGVTVPRALFWVVIGYVAVATLVAFVIGRPLIRLSFLNEVRNAGFRYAMIRMREAGAAVSLYRGEDAEREALVGRLGSVIDNYRHWLHRSMLFLGWNVSVSQAINPLPYIVQAQRLFAGEISFGDVMQSATAFHAVHDALSFFRNAYDEFAGFRAALIRLDGLYDANARARALPVLPRTGAPVGASEATGNRPGASEATGNRCGGLRLHHVEVRTPAGEPLIGGIDLSLDPGDWLVITGPSGCGKTALLQSLAGLWPYTSGRVDFPAGETMFVPQLPYLPLGSLRTVLCYPRLAGTSPDDEIQRVLLKVALPQLVIRLGEVADWARTLSPGEQQRIAFARVLLTRPDVVFLDEASSALDEGLELTLYQLLRTELPGATVVSVSHRRSVERFHDHRLELLGGGRWKTGRLVPS</sequence>
<dbReference type="InterPro" id="IPR027417">
    <property type="entry name" value="P-loop_NTPase"/>
</dbReference>
<evidence type="ECO:0000256" key="6">
    <source>
        <dbReference type="ARBA" id="ARBA00022989"/>
    </source>
</evidence>
<protein>
    <submittedName>
        <fullName evidence="11">Putative ATP-binding cassette transporter</fullName>
    </submittedName>
</protein>
<dbReference type="InterPro" id="IPR003593">
    <property type="entry name" value="AAA+_ATPase"/>
</dbReference>
<keyword evidence="4" id="KW-0547">Nucleotide-binding</keyword>
<dbReference type="InterPro" id="IPR011527">
    <property type="entry name" value="ABC1_TM_dom"/>
</dbReference>
<feature type="transmembrane region" description="Helical" evidence="8">
    <location>
        <begin position="211"/>
        <end position="234"/>
    </location>
</feature>
<dbReference type="GO" id="GO:0016887">
    <property type="term" value="F:ATP hydrolysis activity"/>
    <property type="evidence" value="ECO:0007669"/>
    <property type="project" value="InterPro"/>
</dbReference>
<dbReference type="RefSeq" id="WP_090360941.1">
    <property type="nucleotide sequence ID" value="NZ_FMUB01000009.1"/>
</dbReference>
<dbReference type="STRING" id="1502745.SAMN02799620_04335"/>
<dbReference type="Gene3D" id="3.40.50.300">
    <property type="entry name" value="P-loop containing nucleotide triphosphate hydrolases"/>
    <property type="match status" value="1"/>
</dbReference>
<dbReference type="Pfam" id="PF00005">
    <property type="entry name" value="ABC_tran"/>
    <property type="match status" value="1"/>
</dbReference>
<feature type="transmembrane region" description="Helical" evidence="8">
    <location>
        <begin position="20"/>
        <end position="41"/>
    </location>
</feature>
<dbReference type="SUPFAM" id="SSF90123">
    <property type="entry name" value="ABC transporter transmembrane region"/>
    <property type="match status" value="1"/>
</dbReference>
<evidence type="ECO:0000313" key="12">
    <source>
        <dbReference type="Proteomes" id="UP000199707"/>
    </source>
</evidence>
<keyword evidence="5 11" id="KW-0067">ATP-binding</keyword>
<dbReference type="GO" id="GO:0005886">
    <property type="term" value="C:plasma membrane"/>
    <property type="evidence" value="ECO:0007669"/>
    <property type="project" value="UniProtKB-SubCell"/>
</dbReference>
<dbReference type="InterPro" id="IPR050835">
    <property type="entry name" value="ABC_transporter_sub-D"/>
</dbReference>
<evidence type="ECO:0000259" key="10">
    <source>
        <dbReference type="PROSITE" id="PS50929"/>
    </source>
</evidence>
<feature type="transmembrane region" description="Helical" evidence="8">
    <location>
        <begin position="246"/>
        <end position="265"/>
    </location>
</feature>